<evidence type="ECO:0000313" key="1">
    <source>
        <dbReference type="EMBL" id="GAA0592766.1"/>
    </source>
</evidence>
<dbReference type="RefSeq" id="WP_343896565.1">
    <property type="nucleotide sequence ID" value="NZ_BAAAFZ010000053.1"/>
</dbReference>
<dbReference type="EMBL" id="BAAAFZ010000053">
    <property type="protein sequence ID" value="GAA0592766.1"/>
    <property type="molecule type" value="Genomic_DNA"/>
</dbReference>
<reference evidence="1 2" key="1">
    <citation type="journal article" date="2019" name="Int. J. Syst. Evol. Microbiol.">
        <title>The Global Catalogue of Microorganisms (GCM) 10K type strain sequencing project: providing services to taxonomists for standard genome sequencing and annotation.</title>
        <authorList>
            <consortium name="The Broad Institute Genomics Platform"/>
            <consortium name="The Broad Institute Genome Sequencing Center for Infectious Disease"/>
            <person name="Wu L."/>
            <person name="Ma J."/>
        </authorList>
    </citation>
    <scope>NUCLEOTIDE SEQUENCE [LARGE SCALE GENOMIC DNA]</scope>
    <source>
        <strain evidence="1 2">JCM 9933</strain>
    </source>
</reference>
<name>A0ABN1FKJ7_9PROT</name>
<sequence>MHAGHREAAIATAIDAIRHGARREVAAVAGADLDEGLARTVREWVLESLLQGAWMREYHEWEKATKAFFDGNHARNGGGKVDWRGKVPGVPRASHVDRVRAQLALFGAAVPEDALAAIDRAREGVNLAKHEAEHFIGEADYRAFVRAIERFWEALAEQEEFTPPAR</sequence>
<proteinExistence type="predicted"/>
<accession>A0ABN1FKJ7</accession>
<protein>
    <recommendedName>
        <fullName evidence="3">SAV-6107-like HEPN domain-containing protein</fullName>
    </recommendedName>
</protein>
<gene>
    <name evidence="1" type="ORF">GCM10009416_33970</name>
</gene>
<keyword evidence="2" id="KW-1185">Reference proteome</keyword>
<evidence type="ECO:0008006" key="3">
    <source>
        <dbReference type="Google" id="ProtNLM"/>
    </source>
</evidence>
<comment type="caution">
    <text evidence="1">The sequence shown here is derived from an EMBL/GenBank/DDBJ whole genome shotgun (WGS) entry which is preliminary data.</text>
</comment>
<evidence type="ECO:0000313" key="2">
    <source>
        <dbReference type="Proteomes" id="UP001501588"/>
    </source>
</evidence>
<organism evidence="1 2">
    <name type="scientific">Craurococcus roseus</name>
    <dbReference type="NCBI Taxonomy" id="77585"/>
    <lineage>
        <taxon>Bacteria</taxon>
        <taxon>Pseudomonadati</taxon>
        <taxon>Pseudomonadota</taxon>
        <taxon>Alphaproteobacteria</taxon>
        <taxon>Acetobacterales</taxon>
        <taxon>Acetobacteraceae</taxon>
        <taxon>Craurococcus</taxon>
    </lineage>
</organism>
<dbReference type="Proteomes" id="UP001501588">
    <property type="component" value="Unassembled WGS sequence"/>
</dbReference>